<name>A0A169YHF8_CORDF</name>
<feature type="compositionally biased region" description="Low complexity" evidence="3">
    <location>
        <begin position="8"/>
        <end position="17"/>
    </location>
</feature>
<comment type="caution">
    <text evidence="5">The sequence shown here is derived from an EMBL/GenBank/DDBJ whole genome shotgun (WGS) entry which is preliminary data.</text>
</comment>
<evidence type="ECO:0000256" key="3">
    <source>
        <dbReference type="SAM" id="MobiDB-lite"/>
    </source>
</evidence>
<dbReference type="GO" id="GO:0000976">
    <property type="term" value="F:transcription cis-regulatory region binding"/>
    <property type="evidence" value="ECO:0007669"/>
    <property type="project" value="TreeGrafter"/>
</dbReference>
<dbReference type="GO" id="GO:0005634">
    <property type="term" value="C:nucleus"/>
    <property type="evidence" value="ECO:0007669"/>
    <property type="project" value="UniProtKB-SubCell"/>
</dbReference>
<dbReference type="Pfam" id="PF00172">
    <property type="entry name" value="Zn_clus"/>
    <property type="match status" value="1"/>
</dbReference>
<reference evidence="5 6" key="1">
    <citation type="journal article" date="2016" name="Genome Biol. Evol.">
        <title>Divergent and convergent evolution of fungal pathogenicity.</title>
        <authorList>
            <person name="Shang Y."/>
            <person name="Xiao G."/>
            <person name="Zheng P."/>
            <person name="Cen K."/>
            <person name="Zhan S."/>
            <person name="Wang C."/>
        </authorList>
    </citation>
    <scope>NUCLEOTIDE SEQUENCE [LARGE SCALE GENOMIC DNA]</scope>
    <source>
        <strain evidence="5 6">RCEF 1005</strain>
    </source>
</reference>
<dbReference type="InterPro" id="IPR001138">
    <property type="entry name" value="Zn2Cys6_DnaBD"/>
</dbReference>
<feature type="compositionally biased region" description="Polar residues" evidence="3">
    <location>
        <begin position="18"/>
        <end position="42"/>
    </location>
</feature>
<feature type="region of interest" description="Disordered" evidence="3">
    <location>
        <begin position="1"/>
        <end position="49"/>
    </location>
</feature>
<dbReference type="GO" id="GO:0045944">
    <property type="term" value="P:positive regulation of transcription by RNA polymerase II"/>
    <property type="evidence" value="ECO:0007669"/>
    <property type="project" value="TreeGrafter"/>
</dbReference>
<dbReference type="GO" id="GO:0000981">
    <property type="term" value="F:DNA-binding transcription factor activity, RNA polymerase II-specific"/>
    <property type="evidence" value="ECO:0007669"/>
    <property type="project" value="InterPro"/>
</dbReference>
<sequence>MDRSQRTAAGAAAASSSCPSDQGSGDVGTSSQHSSMHNNPAKKTTGRQKKWAVKVRTGCLTCRARRIKCDEAKPDCQRCLKSGHTCRGYSVAAPAQQKRPFQLAVAIAPDIAREYQKGHATRFGPVEAHSQTLPRRVREAEPPDWDYIESFRYCKFLSPPHRHQDLDAGHDQHLPSARTSVRPNFIVSILSHRILTAAKTGGRGMRPAGEDPTLTGAWESYFRYVLQVIDIVNECISDKGPYGGYRGTFSRIVDLVALELELQGVAWRAHMEGFLAFLEHYGGVQEVLRRPRPPFYQFQFLFVHGLAANTTSPAHRQVSGFTKLTDSDIRAIVGSSMFIDMPCPTDLFLELVHITRLRVLVANGSILPAHTQTIADTIFARIDGFDPNRWTERSYKLPDSPVIASIAHTYKAAVLLYGIMTLPVSTFAPWSASRGGNGVSHSYRHLLTAHRNELLAHARKAWTLLRSQSALCWPLIVAGVALVNGPPEDQEFVASSIRTIWLHPNAYCGPIVCLDKIQALWRSGKTGWEDCFDEPVPPVP</sequence>
<dbReference type="InterPro" id="IPR036864">
    <property type="entry name" value="Zn2-C6_fun-type_DNA-bd_sf"/>
</dbReference>
<feature type="domain" description="Zn(2)-C6 fungal-type" evidence="4">
    <location>
        <begin position="58"/>
        <end position="86"/>
    </location>
</feature>
<dbReference type="InterPro" id="IPR021858">
    <property type="entry name" value="Fun_TF"/>
</dbReference>
<evidence type="ECO:0000313" key="6">
    <source>
        <dbReference type="Proteomes" id="UP000076881"/>
    </source>
</evidence>
<gene>
    <name evidence="5" type="ORF">LEL_01715</name>
</gene>
<comment type="subcellular location">
    <subcellularLocation>
        <location evidence="1">Nucleus</location>
    </subcellularLocation>
</comment>
<dbReference type="Pfam" id="PF11951">
    <property type="entry name" value="Fungal_trans_2"/>
    <property type="match status" value="1"/>
</dbReference>
<dbReference type="PROSITE" id="PS50048">
    <property type="entry name" value="ZN2_CY6_FUNGAL_2"/>
    <property type="match status" value="1"/>
</dbReference>
<dbReference type="STRING" id="1081108.A0A169YHF8"/>
<dbReference type="PROSITE" id="PS51257">
    <property type="entry name" value="PROKAR_LIPOPROTEIN"/>
    <property type="match status" value="1"/>
</dbReference>
<keyword evidence="6" id="KW-1185">Reference proteome</keyword>
<dbReference type="PANTHER" id="PTHR37534">
    <property type="entry name" value="TRANSCRIPTIONAL ACTIVATOR PROTEIN UGA3"/>
    <property type="match status" value="1"/>
</dbReference>
<dbReference type="SUPFAM" id="SSF57701">
    <property type="entry name" value="Zn2/Cys6 DNA-binding domain"/>
    <property type="match status" value="1"/>
</dbReference>
<evidence type="ECO:0000259" key="4">
    <source>
        <dbReference type="PROSITE" id="PS50048"/>
    </source>
</evidence>
<accession>A0A169YHF8</accession>
<keyword evidence="2" id="KW-0539">Nucleus</keyword>
<dbReference type="Gene3D" id="4.10.240.10">
    <property type="entry name" value="Zn(2)-C6 fungal-type DNA-binding domain"/>
    <property type="match status" value="1"/>
</dbReference>
<proteinExistence type="predicted"/>
<protein>
    <submittedName>
        <fullName evidence="5">C6 zinc finger domain protein</fullName>
    </submittedName>
</protein>
<dbReference type="Proteomes" id="UP000076881">
    <property type="component" value="Unassembled WGS sequence"/>
</dbReference>
<dbReference type="EMBL" id="AZHF01000001">
    <property type="protein sequence ID" value="OAA82170.1"/>
    <property type="molecule type" value="Genomic_DNA"/>
</dbReference>
<dbReference type="OrthoDB" id="5386330at2759"/>
<dbReference type="AlphaFoldDB" id="A0A169YHF8"/>
<evidence type="ECO:0000256" key="2">
    <source>
        <dbReference type="ARBA" id="ARBA00023242"/>
    </source>
</evidence>
<dbReference type="CDD" id="cd00067">
    <property type="entry name" value="GAL4"/>
    <property type="match status" value="1"/>
</dbReference>
<dbReference type="SMART" id="SM00066">
    <property type="entry name" value="GAL4"/>
    <property type="match status" value="1"/>
</dbReference>
<dbReference type="PROSITE" id="PS00463">
    <property type="entry name" value="ZN2_CY6_FUNGAL_1"/>
    <property type="match status" value="1"/>
</dbReference>
<evidence type="ECO:0000313" key="5">
    <source>
        <dbReference type="EMBL" id="OAA82170.1"/>
    </source>
</evidence>
<evidence type="ECO:0000256" key="1">
    <source>
        <dbReference type="ARBA" id="ARBA00004123"/>
    </source>
</evidence>
<organism evidence="5 6">
    <name type="scientific">Akanthomyces lecanii RCEF 1005</name>
    <dbReference type="NCBI Taxonomy" id="1081108"/>
    <lineage>
        <taxon>Eukaryota</taxon>
        <taxon>Fungi</taxon>
        <taxon>Dikarya</taxon>
        <taxon>Ascomycota</taxon>
        <taxon>Pezizomycotina</taxon>
        <taxon>Sordariomycetes</taxon>
        <taxon>Hypocreomycetidae</taxon>
        <taxon>Hypocreales</taxon>
        <taxon>Cordycipitaceae</taxon>
        <taxon>Akanthomyces</taxon>
        <taxon>Cordyceps confragosa</taxon>
    </lineage>
</organism>
<dbReference type="GO" id="GO:0008270">
    <property type="term" value="F:zinc ion binding"/>
    <property type="evidence" value="ECO:0007669"/>
    <property type="project" value="InterPro"/>
</dbReference>
<dbReference type="PANTHER" id="PTHR37534:SF15">
    <property type="entry name" value="ZN(II)2CYS6 TRANSCRIPTION FACTOR (EUROFUNG)"/>
    <property type="match status" value="1"/>
</dbReference>